<dbReference type="GO" id="GO:0090364">
    <property type="term" value="P:regulation of proteasome assembly"/>
    <property type="evidence" value="ECO:0007669"/>
    <property type="project" value="InterPro"/>
</dbReference>
<evidence type="ECO:0000256" key="1">
    <source>
        <dbReference type="ARBA" id="ARBA00001946"/>
    </source>
</evidence>
<dbReference type="SUPFAM" id="SSF56784">
    <property type="entry name" value="HAD-like"/>
    <property type="match status" value="1"/>
</dbReference>
<keyword evidence="15" id="KW-1185">Reference proteome</keyword>
<evidence type="ECO:0000256" key="5">
    <source>
        <dbReference type="ARBA" id="ARBA00022801"/>
    </source>
</evidence>
<dbReference type="PROSITE" id="PS50053">
    <property type="entry name" value="UBIQUITIN_2"/>
    <property type="match status" value="1"/>
</dbReference>
<comment type="catalytic activity">
    <reaction evidence="10">
        <text>O-phospho-L-seryl-[protein] + H2O = L-seryl-[protein] + phosphate</text>
        <dbReference type="Rhea" id="RHEA:20629"/>
        <dbReference type="Rhea" id="RHEA-COMP:9863"/>
        <dbReference type="Rhea" id="RHEA-COMP:11604"/>
        <dbReference type="ChEBI" id="CHEBI:15377"/>
        <dbReference type="ChEBI" id="CHEBI:29999"/>
        <dbReference type="ChEBI" id="CHEBI:43474"/>
        <dbReference type="ChEBI" id="CHEBI:83421"/>
        <dbReference type="EC" id="3.1.3.16"/>
    </reaction>
</comment>
<accession>A0AAW2ZG56</accession>
<sequence length="347" mass="40440">MSETEQSIRQTDTIDVKELDLTVKHLGKGEFQIKVPDNFTIKELKDELEKLTSVRSIRQKIIGLEPKSGEIKRIKLSDDCTLRELGVKSNQKFTLVGTPDAYIIKDPHELMGLPDVVNDLTDDFQTTSDEDVLVYAVQDHDRNMRELASRLSKEVHLINEPRKGKKLCVIDIDYTIFDCKQTHNYQVTTELLKRPHVESFLTNVYQNYDICFWSQTSWRWLEAKLTEMNILTSPNYKVSFVLDKETMFEVTSRVRGKLKKHHVKPLQFVWQKFGHLWSAKNTVHIDDLSRNFAMNPNNGIKVSAFKDCANNRDDNELVILSKYLTDVVANSQDVRTLDMRHWKKYCK</sequence>
<dbReference type="SUPFAM" id="SSF54236">
    <property type="entry name" value="Ubiquitin-like"/>
    <property type="match status" value="1"/>
</dbReference>
<name>A0AAW2ZG56_9EUKA</name>
<comment type="cofactor">
    <cofactor evidence="1">
        <name>Mg(2+)</name>
        <dbReference type="ChEBI" id="CHEBI:18420"/>
    </cofactor>
</comment>
<comment type="catalytic activity">
    <reaction evidence="11">
        <text>O-phospho-L-threonyl-[protein] + H2O = L-threonyl-[protein] + phosphate</text>
        <dbReference type="Rhea" id="RHEA:47004"/>
        <dbReference type="Rhea" id="RHEA-COMP:11060"/>
        <dbReference type="Rhea" id="RHEA-COMP:11605"/>
        <dbReference type="ChEBI" id="CHEBI:15377"/>
        <dbReference type="ChEBI" id="CHEBI:30013"/>
        <dbReference type="ChEBI" id="CHEBI:43474"/>
        <dbReference type="ChEBI" id="CHEBI:61977"/>
        <dbReference type="EC" id="3.1.3.16"/>
    </reaction>
</comment>
<feature type="domain" description="FCP1 homology" evidence="13">
    <location>
        <begin position="161"/>
        <end position="327"/>
    </location>
</feature>
<evidence type="ECO:0000256" key="11">
    <source>
        <dbReference type="ARBA" id="ARBA00048336"/>
    </source>
</evidence>
<evidence type="ECO:0000313" key="15">
    <source>
        <dbReference type="Proteomes" id="UP001431209"/>
    </source>
</evidence>
<evidence type="ECO:0000256" key="9">
    <source>
        <dbReference type="ARBA" id="ARBA00032039"/>
    </source>
</evidence>
<dbReference type="NCBIfam" id="TIGR02245">
    <property type="entry name" value="HAD_IIID1"/>
    <property type="match status" value="1"/>
</dbReference>
<evidence type="ECO:0000256" key="7">
    <source>
        <dbReference type="ARBA" id="ARBA00022912"/>
    </source>
</evidence>
<dbReference type="Pfam" id="PF03031">
    <property type="entry name" value="NIF"/>
    <property type="match status" value="1"/>
</dbReference>
<dbReference type="Gene3D" id="3.40.50.1000">
    <property type="entry name" value="HAD superfamily/HAD-like"/>
    <property type="match status" value="1"/>
</dbReference>
<dbReference type="InterPro" id="IPR000626">
    <property type="entry name" value="Ubiquitin-like_dom"/>
</dbReference>
<keyword evidence="5" id="KW-0378">Hydrolase</keyword>
<evidence type="ECO:0000259" key="12">
    <source>
        <dbReference type="PROSITE" id="PS50053"/>
    </source>
</evidence>
<organism evidence="14 15">
    <name type="scientific">Acrasis kona</name>
    <dbReference type="NCBI Taxonomy" id="1008807"/>
    <lineage>
        <taxon>Eukaryota</taxon>
        <taxon>Discoba</taxon>
        <taxon>Heterolobosea</taxon>
        <taxon>Tetramitia</taxon>
        <taxon>Eutetramitia</taxon>
        <taxon>Acrasidae</taxon>
        <taxon>Acrasis</taxon>
    </lineage>
</organism>
<dbReference type="InterPro" id="IPR011943">
    <property type="entry name" value="HAD-SF_hydro_IIID"/>
</dbReference>
<evidence type="ECO:0000259" key="13">
    <source>
        <dbReference type="PROSITE" id="PS50969"/>
    </source>
</evidence>
<gene>
    <name evidence="14" type="ORF">AKO1_003866</name>
</gene>
<dbReference type="SMART" id="SM00577">
    <property type="entry name" value="CPDc"/>
    <property type="match status" value="1"/>
</dbReference>
<protein>
    <recommendedName>
        <fullName evidence="3">protein-serine/threonine phosphatase</fullName>
        <ecNumber evidence="3">3.1.3.16</ecNumber>
    </recommendedName>
    <alternativeName>
        <fullName evidence="9">Nuclear proteasome inhibitor UBLCP1</fullName>
    </alternativeName>
</protein>
<dbReference type="InterPro" id="IPR023214">
    <property type="entry name" value="HAD_sf"/>
</dbReference>
<evidence type="ECO:0000313" key="14">
    <source>
        <dbReference type="EMBL" id="KAL0488808.1"/>
    </source>
</evidence>
<dbReference type="GO" id="GO:0046872">
    <property type="term" value="F:metal ion binding"/>
    <property type="evidence" value="ECO:0007669"/>
    <property type="project" value="UniProtKB-KW"/>
</dbReference>
<dbReference type="PANTHER" id="PTHR48493:SF1">
    <property type="entry name" value="UBIQUITIN-LIKE DOMAIN-CONTAINING CTD PHOSPHATASE 1"/>
    <property type="match status" value="1"/>
</dbReference>
<evidence type="ECO:0000256" key="2">
    <source>
        <dbReference type="ARBA" id="ARBA00004123"/>
    </source>
</evidence>
<proteinExistence type="predicted"/>
<dbReference type="GO" id="GO:0005634">
    <property type="term" value="C:nucleus"/>
    <property type="evidence" value="ECO:0007669"/>
    <property type="project" value="UniProtKB-SubCell"/>
</dbReference>
<dbReference type="Proteomes" id="UP001431209">
    <property type="component" value="Unassembled WGS sequence"/>
</dbReference>
<dbReference type="SMART" id="SM00213">
    <property type="entry name" value="UBQ"/>
    <property type="match status" value="1"/>
</dbReference>
<feature type="domain" description="Ubiquitin-like" evidence="12">
    <location>
        <begin position="19"/>
        <end position="96"/>
    </location>
</feature>
<dbReference type="PROSITE" id="PS50969">
    <property type="entry name" value="FCP1"/>
    <property type="match status" value="1"/>
</dbReference>
<dbReference type="AlphaFoldDB" id="A0AAW2ZG56"/>
<keyword evidence="4" id="KW-0479">Metal-binding</keyword>
<dbReference type="EC" id="3.1.3.16" evidence="3"/>
<evidence type="ECO:0000256" key="8">
    <source>
        <dbReference type="ARBA" id="ARBA00023242"/>
    </source>
</evidence>
<keyword evidence="6" id="KW-0460">Magnesium</keyword>
<dbReference type="Gene3D" id="3.10.20.90">
    <property type="entry name" value="Phosphatidylinositol 3-kinase Catalytic Subunit, Chain A, domain 1"/>
    <property type="match status" value="1"/>
</dbReference>
<dbReference type="InterPro" id="IPR004274">
    <property type="entry name" value="FCP1_dom"/>
</dbReference>
<evidence type="ECO:0000256" key="4">
    <source>
        <dbReference type="ARBA" id="ARBA00022723"/>
    </source>
</evidence>
<dbReference type="PANTHER" id="PTHR48493">
    <property type="entry name" value="UBIQUITIN-LIKE DOMAIN-CONTAINING CTD PHOSPHATASE 1"/>
    <property type="match status" value="1"/>
</dbReference>
<dbReference type="EMBL" id="JAOPGA020001475">
    <property type="protein sequence ID" value="KAL0488808.1"/>
    <property type="molecule type" value="Genomic_DNA"/>
</dbReference>
<dbReference type="InterPro" id="IPR051658">
    <property type="entry name" value="UBLCP1"/>
</dbReference>
<comment type="subcellular location">
    <subcellularLocation>
        <location evidence="2">Nucleus</location>
    </subcellularLocation>
</comment>
<comment type="caution">
    <text evidence="14">The sequence shown here is derived from an EMBL/GenBank/DDBJ whole genome shotgun (WGS) entry which is preliminary data.</text>
</comment>
<dbReference type="InterPro" id="IPR029071">
    <property type="entry name" value="Ubiquitin-like_domsf"/>
</dbReference>
<evidence type="ECO:0000256" key="10">
    <source>
        <dbReference type="ARBA" id="ARBA00047761"/>
    </source>
</evidence>
<evidence type="ECO:0000256" key="3">
    <source>
        <dbReference type="ARBA" id="ARBA00013081"/>
    </source>
</evidence>
<reference evidence="14 15" key="1">
    <citation type="submission" date="2024-03" db="EMBL/GenBank/DDBJ databases">
        <title>The Acrasis kona genome and developmental transcriptomes reveal deep origins of eukaryotic multicellular pathways.</title>
        <authorList>
            <person name="Sheikh S."/>
            <person name="Fu C.-J."/>
            <person name="Brown M.W."/>
            <person name="Baldauf S.L."/>
        </authorList>
    </citation>
    <scope>NUCLEOTIDE SEQUENCE [LARGE SCALE GENOMIC DNA]</scope>
    <source>
        <strain evidence="14 15">ATCC MYA-3509</strain>
    </source>
</reference>
<evidence type="ECO:0000256" key="6">
    <source>
        <dbReference type="ARBA" id="ARBA00022842"/>
    </source>
</evidence>
<keyword evidence="7" id="KW-0904">Protein phosphatase</keyword>
<dbReference type="GO" id="GO:0004722">
    <property type="term" value="F:protein serine/threonine phosphatase activity"/>
    <property type="evidence" value="ECO:0007669"/>
    <property type="project" value="UniProtKB-EC"/>
</dbReference>
<dbReference type="InterPro" id="IPR036412">
    <property type="entry name" value="HAD-like_sf"/>
</dbReference>
<keyword evidence="8" id="KW-0539">Nucleus</keyword>